<evidence type="ECO:0000313" key="1">
    <source>
        <dbReference type="EMBL" id="QFG76756.1"/>
    </source>
</evidence>
<dbReference type="InterPro" id="IPR015004">
    <property type="entry name" value="MesX"/>
</dbReference>
<sequence>MLGFREYIQFSYQNLGCTIAMNKDFTFTIKRSCFDAHYNPAENTRITNQFREFGQRGKPRGQLT</sequence>
<dbReference type="EMBL" id="CP029752">
    <property type="protein sequence ID" value="QFG76756.1"/>
    <property type="molecule type" value="Genomic_DNA"/>
</dbReference>
<dbReference type="Pfam" id="PF08908">
    <property type="entry name" value="MesX"/>
    <property type="match status" value="1"/>
</dbReference>
<dbReference type="AlphaFoldDB" id="A0A5P6A9W8"/>
<protein>
    <submittedName>
        <fullName evidence="1">Uncharacterized protein</fullName>
    </submittedName>
</protein>
<organism evidence="1">
    <name type="scientific">Raoultella planticola</name>
    <name type="common">Klebsiella planticola</name>
    <dbReference type="NCBI Taxonomy" id="575"/>
    <lineage>
        <taxon>Bacteria</taxon>
        <taxon>Pseudomonadati</taxon>
        <taxon>Pseudomonadota</taxon>
        <taxon>Gammaproteobacteria</taxon>
        <taxon>Enterobacterales</taxon>
        <taxon>Enterobacteriaceae</taxon>
        <taxon>Klebsiella/Raoultella group</taxon>
        <taxon>Raoultella</taxon>
    </lineage>
</organism>
<gene>
    <name evidence="1" type="ORF">DMB90_12555</name>
</gene>
<accession>A0A5P6A9W8</accession>
<name>A0A5P6A9W8_RAOPL</name>
<proteinExistence type="predicted"/>
<reference evidence="1" key="1">
    <citation type="submission" date="2018-05" db="EMBL/GenBank/DDBJ databases">
        <title>Bacterial isolates from healthy term breastfed infants carrying antibiotic resistance genes.</title>
        <authorList>
            <person name="Casaburi G."/>
        </authorList>
    </citation>
    <scope>NUCLEOTIDE SEQUENCE [LARGE SCALE GENOMIC DNA]</scope>
    <source>
        <strain evidence="1">7084_4</strain>
    </source>
</reference>